<feature type="region of interest" description="Disordered" evidence="1">
    <location>
        <begin position="97"/>
        <end position="122"/>
    </location>
</feature>
<organism evidence="2 3">
    <name type="scientific">Candidatus Curtissbacteria bacterium RIFCSPHIGHO2_02_FULL_40_16b</name>
    <dbReference type="NCBI Taxonomy" id="1797714"/>
    <lineage>
        <taxon>Bacteria</taxon>
        <taxon>Candidatus Curtissiibacteriota</taxon>
    </lineage>
</organism>
<gene>
    <name evidence="2" type="ORF">A3D04_04915</name>
</gene>
<dbReference type="STRING" id="1797714.A3D04_04915"/>
<dbReference type="AlphaFoldDB" id="A0A1F5G6Y1"/>
<protein>
    <submittedName>
        <fullName evidence="2">Uncharacterized protein</fullName>
    </submittedName>
</protein>
<dbReference type="Proteomes" id="UP000177369">
    <property type="component" value="Unassembled WGS sequence"/>
</dbReference>
<proteinExistence type="predicted"/>
<accession>A0A1F5G6Y1</accession>
<evidence type="ECO:0000313" key="3">
    <source>
        <dbReference type="Proteomes" id="UP000177369"/>
    </source>
</evidence>
<feature type="compositionally biased region" description="Basic residues" evidence="1">
    <location>
        <begin position="97"/>
        <end position="109"/>
    </location>
</feature>
<name>A0A1F5G6Y1_9BACT</name>
<evidence type="ECO:0000313" key="2">
    <source>
        <dbReference type="EMBL" id="OGD87589.1"/>
    </source>
</evidence>
<evidence type="ECO:0000256" key="1">
    <source>
        <dbReference type="SAM" id="MobiDB-lite"/>
    </source>
</evidence>
<sequence length="122" mass="13850">MISVESKIGLEIPDSGDTQSAPDQRKLKRRQPIIVDGNRITTTVPGHHDDNFGAVNTSTGQKTTLSSHQREAVYGLQNRKHVPPELAEGLRVYRRIKKRKQQEKTKRKPPIYAPFEDPPEIE</sequence>
<reference evidence="2 3" key="1">
    <citation type="journal article" date="2016" name="Nat. Commun.">
        <title>Thousands of microbial genomes shed light on interconnected biogeochemical processes in an aquifer system.</title>
        <authorList>
            <person name="Anantharaman K."/>
            <person name="Brown C.T."/>
            <person name="Hug L.A."/>
            <person name="Sharon I."/>
            <person name="Castelle C.J."/>
            <person name="Probst A.J."/>
            <person name="Thomas B.C."/>
            <person name="Singh A."/>
            <person name="Wilkins M.J."/>
            <person name="Karaoz U."/>
            <person name="Brodie E.L."/>
            <person name="Williams K.H."/>
            <person name="Hubbard S.S."/>
            <person name="Banfield J.F."/>
        </authorList>
    </citation>
    <scope>NUCLEOTIDE SEQUENCE [LARGE SCALE GENOMIC DNA]</scope>
</reference>
<dbReference type="EMBL" id="MFBD01000046">
    <property type="protein sequence ID" value="OGD87589.1"/>
    <property type="molecule type" value="Genomic_DNA"/>
</dbReference>
<comment type="caution">
    <text evidence="2">The sequence shown here is derived from an EMBL/GenBank/DDBJ whole genome shotgun (WGS) entry which is preliminary data.</text>
</comment>
<feature type="region of interest" description="Disordered" evidence="1">
    <location>
        <begin position="1"/>
        <end position="29"/>
    </location>
</feature>